<keyword evidence="4" id="KW-0436">Ligase</keyword>
<feature type="compositionally biased region" description="Low complexity" evidence="1">
    <location>
        <begin position="61"/>
        <end position="73"/>
    </location>
</feature>
<evidence type="ECO:0000313" key="4">
    <source>
        <dbReference type="RefSeq" id="XP_014666390.1"/>
    </source>
</evidence>
<keyword evidence="3" id="KW-1185">Reference proteome</keyword>
<evidence type="ECO:0000256" key="1">
    <source>
        <dbReference type="SAM" id="MobiDB-lite"/>
    </source>
</evidence>
<feature type="domain" description="Glutaminyl-tRNA synthetase class Ib non-specific RNA-binding" evidence="2">
    <location>
        <begin position="21"/>
        <end position="69"/>
    </location>
</feature>
<proteinExistence type="predicted"/>
<gene>
    <name evidence="4" type="primary">LOC106808268</name>
</gene>
<protein>
    <submittedName>
        <fullName evidence="4">Probable glutamine--tRNA ligase</fullName>
    </submittedName>
</protein>
<feature type="region of interest" description="Disordered" evidence="1">
    <location>
        <begin position="42"/>
        <end position="87"/>
    </location>
</feature>
<dbReference type="Proteomes" id="UP000695022">
    <property type="component" value="Unplaced"/>
</dbReference>
<dbReference type="InterPro" id="IPR007638">
    <property type="entry name" value="Gln-tRNA-synth_Ib_RNA-bd_2"/>
</dbReference>
<dbReference type="GeneID" id="106808268"/>
<dbReference type="Pfam" id="PF04557">
    <property type="entry name" value="tRNA_synt_1c_R2"/>
    <property type="match status" value="1"/>
</dbReference>
<dbReference type="Gene3D" id="1.10.10.2420">
    <property type="match status" value="1"/>
</dbReference>
<organism evidence="3 4">
    <name type="scientific">Priapulus caudatus</name>
    <name type="common">Priapulid worm</name>
    <dbReference type="NCBI Taxonomy" id="37621"/>
    <lineage>
        <taxon>Eukaryota</taxon>
        <taxon>Metazoa</taxon>
        <taxon>Ecdysozoa</taxon>
        <taxon>Scalidophora</taxon>
        <taxon>Priapulida</taxon>
        <taxon>Priapulimorpha</taxon>
        <taxon>Priapulimorphida</taxon>
        <taxon>Priapulidae</taxon>
        <taxon>Priapulus</taxon>
    </lineage>
</organism>
<name>A0ABM1E2G9_PRICU</name>
<dbReference type="InterPro" id="IPR042559">
    <property type="entry name" value="Gln-tRNA-synth_Ib_RNA-bd_N_2"/>
</dbReference>
<dbReference type="GO" id="GO:0016874">
    <property type="term" value="F:ligase activity"/>
    <property type="evidence" value="ECO:0007669"/>
    <property type="project" value="UniProtKB-KW"/>
</dbReference>
<evidence type="ECO:0000313" key="3">
    <source>
        <dbReference type="Proteomes" id="UP000695022"/>
    </source>
</evidence>
<accession>A0ABM1E2G9</accession>
<evidence type="ECO:0000259" key="2">
    <source>
        <dbReference type="Pfam" id="PF04557"/>
    </source>
</evidence>
<dbReference type="RefSeq" id="XP_014666390.1">
    <property type="nucleotide sequence ID" value="XM_014810904.1"/>
</dbReference>
<reference evidence="4" key="1">
    <citation type="submission" date="2025-08" db="UniProtKB">
        <authorList>
            <consortium name="RefSeq"/>
        </authorList>
    </citation>
    <scope>IDENTIFICATION</scope>
</reference>
<feature type="compositionally biased region" description="Basic and acidic residues" evidence="1">
    <location>
        <begin position="77"/>
        <end position="87"/>
    </location>
</feature>
<sequence length="87" mass="9141">MGLLMGEARRKVKWADGKMLKNEMDMQILDLLGPKTTEDMSVSMDKSAGAKATSRGQPNKAAATAAPATAAAASTKPIEKNKTGNSF</sequence>